<reference evidence="1 2" key="1">
    <citation type="submission" date="2015-04" db="EMBL/GenBank/DDBJ databases">
        <title>Draft genome of the roundworm Trichinella nativa.</title>
        <authorList>
            <person name="Mitreva M."/>
        </authorList>
    </citation>
    <scope>NUCLEOTIDE SEQUENCE [LARGE SCALE GENOMIC DNA]</scope>
    <source>
        <strain evidence="1 2">ISS45</strain>
    </source>
</reference>
<dbReference type="EMBL" id="LVZM01021717">
    <property type="protein sequence ID" value="OUC41157.1"/>
    <property type="molecule type" value="Genomic_DNA"/>
</dbReference>
<name>A0A1Y3EBB7_9BILA</name>
<organism evidence="1 2">
    <name type="scientific">Trichinella nativa</name>
    <dbReference type="NCBI Taxonomy" id="6335"/>
    <lineage>
        <taxon>Eukaryota</taxon>
        <taxon>Metazoa</taxon>
        <taxon>Ecdysozoa</taxon>
        <taxon>Nematoda</taxon>
        <taxon>Enoplea</taxon>
        <taxon>Dorylaimia</taxon>
        <taxon>Trichinellida</taxon>
        <taxon>Trichinellidae</taxon>
        <taxon>Trichinella</taxon>
    </lineage>
</organism>
<evidence type="ECO:0008006" key="3">
    <source>
        <dbReference type="Google" id="ProtNLM"/>
    </source>
</evidence>
<comment type="caution">
    <text evidence="1">The sequence shown here is derived from an EMBL/GenBank/DDBJ whole genome shotgun (WGS) entry which is preliminary data.</text>
</comment>
<evidence type="ECO:0000313" key="1">
    <source>
        <dbReference type="EMBL" id="OUC41157.1"/>
    </source>
</evidence>
<accession>A0A1Y3EBB7</accession>
<sequence>MVVNRLFDTGAKPSFVREDVAQELGESMLMHFRLSPLSGGPRKLIEARTTKTLCDDIFQPRISAWGWPHLRDLRLADEEEEYLTVHVVISVDYFFKMLGSTIVRAGDDVPVAVETCLRWVTCGPQTPSQLPTPTVPADKSADT</sequence>
<dbReference type="AlphaFoldDB" id="A0A1Y3EBB7"/>
<feature type="non-terminal residue" evidence="1">
    <location>
        <position position="143"/>
    </location>
</feature>
<protein>
    <recommendedName>
        <fullName evidence="3">Peptidase A2 domain-containing protein</fullName>
    </recommendedName>
</protein>
<dbReference type="Proteomes" id="UP000243006">
    <property type="component" value="Unassembled WGS sequence"/>
</dbReference>
<evidence type="ECO:0000313" key="2">
    <source>
        <dbReference type="Proteomes" id="UP000243006"/>
    </source>
</evidence>
<proteinExistence type="predicted"/>
<gene>
    <name evidence="1" type="ORF">D917_03597</name>
</gene>